<evidence type="ECO:0000313" key="1">
    <source>
        <dbReference type="EMBL" id="BFD46435.1"/>
    </source>
</evidence>
<sequence length="157" mass="17577">MHTHAAETKSANLYIISDKAFVGDRSQLLGVARENEKYFKSKSVKLNVEEYDKSHLETVKNQISSNKNLAIIVSVGYYGIESITKLKSDTELAKKIIAVHLSHQLLDNGTLSHKQLVQEKRDNFFGADIIVLPSHALDKQNTKLTGVNTIHYLLLMG</sequence>
<proteinExistence type="predicted"/>
<organism evidence="1">
    <name type="scientific">Candidatus Tisiphia endosymbiont of Sergentomyia squamirostris</name>
    <dbReference type="NCBI Taxonomy" id="3113639"/>
    <lineage>
        <taxon>Bacteria</taxon>
        <taxon>Pseudomonadati</taxon>
        <taxon>Pseudomonadota</taxon>
        <taxon>Alphaproteobacteria</taxon>
        <taxon>Rickettsiales</taxon>
        <taxon>Rickettsiaceae</taxon>
        <taxon>Rickettsieae</taxon>
        <taxon>Candidatus Tisiphia</taxon>
    </lineage>
</organism>
<protein>
    <submittedName>
        <fullName evidence="1">Uncharacterized protein</fullName>
    </submittedName>
</protein>
<dbReference type="EMBL" id="AP029170">
    <property type="protein sequence ID" value="BFD46435.1"/>
    <property type="molecule type" value="Genomic_DNA"/>
</dbReference>
<accession>A0AAT9G9E8</accession>
<dbReference type="AlphaFoldDB" id="A0AAT9G9E8"/>
<reference evidence="1" key="1">
    <citation type="submission" date="2024-01" db="EMBL/GenBank/DDBJ databases">
        <title>Sequencing the genomes of a sandfly, Sergentomyia squamirostris, and its two endosymbionts.</title>
        <authorList>
            <person name="Itokawa K."/>
            <person name="Sanjoba C."/>
        </authorList>
    </citation>
    <scope>NUCLEOTIDE SEQUENCE</scope>
    <source>
        <strain evidence="1">RiSSQ</strain>
    </source>
</reference>
<gene>
    <name evidence="1" type="ORF">DMENIID0002_10810</name>
</gene>
<name>A0AAT9G9E8_9RICK</name>